<reference evidence="2" key="2">
    <citation type="submission" date="2020-05" db="UniProtKB">
        <authorList>
            <consortium name="EnsemblMetazoa"/>
        </authorList>
    </citation>
    <scope>IDENTIFICATION</scope>
    <source>
        <strain evidence="2">IAEA</strain>
    </source>
</reference>
<sequence length="103" mass="11456">MNSKVEAKVDYETTSLCRSISEHNCDACGLRSEQVCFALQVFFLLHIILSSLVMASLAIKANCIVPSIACHVAYAVPSNSLSVFMYRKRELELCLHMGKKSIQ</sequence>
<dbReference type="VEuPathDB" id="VectorBase:GPAI031003"/>
<keyword evidence="1" id="KW-0812">Transmembrane</keyword>
<name>A0A1B0A0V1_GLOPL</name>
<keyword evidence="1" id="KW-1133">Transmembrane helix</keyword>
<dbReference type="Proteomes" id="UP000092445">
    <property type="component" value="Unassembled WGS sequence"/>
</dbReference>
<keyword evidence="1" id="KW-0472">Membrane</keyword>
<dbReference type="AlphaFoldDB" id="A0A1B0A0V1"/>
<evidence type="ECO:0000313" key="3">
    <source>
        <dbReference type="Proteomes" id="UP000092445"/>
    </source>
</evidence>
<evidence type="ECO:0000256" key="1">
    <source>
        <dbReference type="SAM" id="Phobius"/>
    </source>
</evidence>
<accession>A0A1B0A0V1</accession>
<evidence type="ECO:0000313" key="2">
    <source>
        <dbReference type="EnsemblMetazoa" id="GPAI031003-PA"/>
    </source>
</evidence>
<dbReference type="EnsemblMetazoa" id="GPAI031003-RA">
    <property type="protein sequence ID" value="GPAI031003-PA"/>
    <property type="gene ID" value="GPAI031003"/>
</dbReference>
<proteinExistence type="predicted"/>
<organism evidence="2 3">
    <name type="scientific">Glossina pallidipes</name>
    <name type="common">Tsetse fly</name>
    <dbReference type="NCBI Taxonomy" id="7398"/>
    <lineage>
        <taxon>Eukaryota</taxon>
        <taxon>Metazoa</taxon>
        <taxon>Ecdysozoa</taxon>
        <taxon>Arthropoda</taxon>
        <taxon>Hexapoda</taxon>
        <taxon>Insecta</taxon>
        <taxon>Pterygota</taxon>
        <taxon>Neoptera</taxon>
        <taxon>Endopterygota</taxon>
        <taxon>Diptera</taxon>
        <taxon>Brachycera</taxon>
        <taxon>Muscomorpha</taxon>
        <taxon>Hippoboscoidea</taxon>
        <taxon>Glossinidae</taxon>
        <taxon>Glossina</taxon>
    </lineage>
</organism>
<reference evidence="3" key="1">
    <citation type="submission" date="2014-03" db="EMBL/GenBank/DDBJ databases">
        <authorList>
            <person name="Aksoy S."/>
            <person name="Warren W."/>
            <person name="Wilson R.K."/>
        </authorList>
    </citation>
    <scope>NUCLEOTIDE SEQUENCE [LARGE SCALE GENOMIC DNA]</scope>
    <source>
        <strain evidence="3">IAEA</strain>
    </source>
</reference>
<keyword evidence="3" id="KW-1185">Reference proteome</keyword>
<feature type="transmembrane region" description="Helical" evidence="1">
    <location>
        <begin position="37"/>
        <end position="59"/>
    </location>
</feature>
<protein>
    <submittedName>
        <fullName evidence="2">Uncharacterized protein</fullName>
    </submittedName>
</protein>